<dbReference type="PANTHER" id="PTHR39398">
    <property type="entry name" value="YALI0F14311P"/>
    <property type="match status" value="1"/>
</dbReference>
<dbReference type="RefSeq" id="XP_016218085.1">
    <property type="nucleotide sequence ID" value="XM_016353990.1"/>
</dbReference>
<dbReference type="STRING" id="253628.A0A0D1XZG8"/>
<evidence type="ECO:0008006" key="4">
    <source>
        <dbReference type="Google" id="ProtNLM"/>
    </source>
</evidence>
<keyword evidence="3" id="KW-1185">Reference proteome</keyword>
<dbReference type="HOGENOM" id="CLU_055649_0_0_1"/>
<dbReference type="EMBL" id="KN847531">
    <property type="protein sequence ID" value="KIW08216.1"/>
    <property type="molecule type" value="Genomic_DNA"/>
</dbReference>
<dbReference type="InParanoid" id="A0A0D1XZG8"/>
<organism evidence="2 3">
    <name type="scientific">Verruconis gallopava</name>
    <dbReference type="NCBI Taxonomy" id="253628"/>
    <lineage>
        <taxon>Eukaryota</taxon>
        <taxon>Fungi</taxon>
        <taxon>Dikarya</taxon>
        <taxon>Ascomycota</taxon>
        <taxon>Pezizomycotina</taxon>
        <taxon>Dothideomycetes</taxon>
        <taxon>Pleosporomycetidae</taxon>
        <taxon>Venturiales</taxon>
        <taxon>Sympoventuriaceae</taxon>
        <taxon>Verruconis</taxon>
    </lineage>
</organism>
<evidence type="ECO:0000313" key="2">
    <source>
        <dbReference type="EMBL" id="KIW08216.1"/>
    </source>
</evidence>
<name>A0A0D1XZG8_9PEZI</name>
<dbReference type="GeneID" id="27309117"/>
<sequence>MTTHAGPTARRGPSGAWSRLKAPPTDPLQTYGLPSKGETRLNDLKAQESFYNKIVERYMKFCAASGSDLEKHFAALSLDPDHCAMTSGLNIDDSQIHVNKSTLPNAKEFNSEDPSPELQLILMAMRKLRESIVATRRRDVFAQRCYIFIIRVAILVSSWESYLPAFTYLLHEIHPVTPLDASELNEVVSFQILDFACRLGDFHTAYLIKVAYGIKDMKLQIILHSLTRDDWLSFWRMRKKVDGYRRTIMGYAENDVRLRALKCLGKSYFSAEKRFVETVADRDWDELVASGVGWELQEDNMVIIRRAKAR</sequence>
<reference evidence="2 3" key="1">
    <citation type="submission" date="2015-01" db="EMBL/GenBank/DDBJ databases">
        <title>The Genome Sequence of Ochroconis gallopava CBS43764.</title>
        <authorList>
            <consortium name="The Broad Institute Genomics Platform"/>
            <person name="Cuomo C."/>
            <person name="de Hoog S."/>
            <person name="Gorbushina A."/>
            <person name="Stielow B."/>
            <person name="Teixiera M."/>
            <person name="Abouelleil A."/>
            <person name="Chapman S.B."/>
            <person name="Priest M."/>
            <person name="Young S.K."/>
            <person name="Wortman J."/>
            <person name="Nusbaum C."/>
            <person name="Birren B."/>
        </authorList>
    </citation>
    <scope>NUCLEOTIDE SEQUENCE [LARGE SCALE GENOMIC DNA]</scope>
    <source>
        <strain evidence="2 3">CBS 43764</strain>
    </source>
</reference>
<protein>
    <recommendedName>
        <fullName evidence="4">CSN8/PSMD8/EIF3K domain-containing protein</fullName>
    </recommendedName>
</protein>
<dbReference type="VEuPathDB" id="FungiDB:PV09_01144"/>
<dbReference type="AlphaFoldDB" id="A0A0D1XZG8"/>
<dbReference type="Proteomes" id="UP000053259">
    <property type="component" value="Unassembled WGS sequence"/>
</dbReference>
<feature type="region of interest" description="Disordered" evidence="1">
    <location>
        <begin position="1"/>
        <end position="36"/>
    </location>
</feature>
<gene>
    <name evidence="2" type="ORF">PV09_01144</name>
</gene>
<dbReference type="OrthoDB" id="2100128at2759"/>
<proteinExistence type="predicted"/>
<dbReference type="PANTHER" id="PTHR39398:SF1">
    <property type="entry name" value="CSN8_PSMD8_EIF3K DOMAIN-CONTAINING PROTEIN"/>
    <property type="match status" value="1"/>
</dbReference>
<evidence type="ECO:0000313" key="3">
    <source>
        <dbReference type="Proteomes" id="UP000053259"/>
    </source>
</evidence>
<accession>A0A0D1XZG8</accession>
<evidence type="ECO:0000256" key="1">
    <source>
        <dbReference type="SAM" id="MobiDB-lite"/>
    </source>
</evidence>